<feature type="region of interest" description="Disordered" evidence="1">
    <location>
        <begin position="55"/>
        <end position="85"/>
    </location>
</feature>
<keyword evidence="3" id="KW-1185">Reference proteome</keyword>
<evidence type="ECO:0000313" key="2">
    <source>
        <dbReference type="EMBL" id="MDQ0936176.1"/>
    </source>
</evidence>
<dbReference type="Proteomes" id="UP001223072">
    <property type="component" value="Unassembled WGS sequence"/>
</dbReference>
<proteinExistence type="predicted"/>
<organism evidence="2 3">
    <name type="scientific">Streptomyces turgidiscabies</name>
    <dbReference type="NCBI Taxonomy" id="85558"/>
    <lineage>
        <taxon>Bacteria</taxon>
        <taxon>Bacillati</taxon>
        <taxon>Actinomycetota</taxon>
        <taxon>Actinomycetes</taxon>
        <taxon>Kitasatosporales</taxon>
        <taxon>Streptomycetaceae</taxon>
        <taxon>Streptomyces</taxon>
    </lineage>
</organism>
<comment type="caution">
    <text evidence="2">The sequence shown here is derived from an EMBL/GenBank/DDBJ whole genome shotgun (WGS) entry which is preliminary data.</text>
</comment>
<sequence length="85" mass="8716">MTADATGRDPGGVARVTPLGRLGDDLTPMCRPYGVSSALVDSIGPRTANVAGLWAPYPKTPISPAAEGTATTRPLPRSTMPGTRP</sequence>
<evidence type="ECO:0000313" key="3">
    <source>
        <dbReference type="Proteomes" id="UP001223072"/>
    </source>
</evidence>
<evidence type="ECO:0000256" key="1">
    <source>
        <dbReference type="SAM" id="MobiDB-lite"/>
    </source>
</evidence>
<protein>
    <submittedName>
        <fullName evidence="2">Uncharacterized protein</fullName>
    </submittedName>
</protein>
<dbReference type="EMBL" id="JAUSZS010000008">
    <property type="protein sequence ID" value="MDQ0936176.1"/>
    <property type="molecule type" value="Genomic_DNA"/>
</dbReference>
<accession>A0ABU0RVZ8</accession>
<feature type="region of interest" description="Disordered" evidence="1">
    <location>
        <begin position="1"/>
        <end position="21"/>
    </location>
</feature>
<name>A0ABU0RVZ8_9ACTN</name>
<gene>
    <name evidence="2" type="ORF">QFZ49_006151</name>
</gene>
<dbReference type="RefSeq" id="WP_307629644.1">
    <property type="nucleotide sequence ID" value="NZ_JAUSZS010000008.1"/>
</dbReference>
<reference evidence="2 3" key="1">
    <citation type="submission" date="2023-07" db="EMBL/GenBank/DDBJ databases">
        <title>Comparative genomics of wheat-associated soil bacteria to identify genetic determinants of phenazine resistance.</title>
        <authorList>
            <person name="Mouncey N."/>
        </authorList>
    </citation>
    <scope>NUCLEOTIDE SEQUENCE [LARGE SCALE GENOMIC DNA]</scope>
    <source>
        <strain evidence="2 3">W2I16</strain>
    </source>
</reference>